<keyword evidence="6" id="KW-0067">ATP-binding</keyword>
<evidence type="ECO:0000256" key="4">
    <source>
        <dbReference type="ARBA" id="ARBA00022741"/>
    </source>
</evidence>
<feature type="compositionally biased region" description="Pro residues" evidence="7">
    <location>
        <begin position="375"/>
        <end position="399"/>
    </location>
</feature>
<dbReference type="SUPFAM" id="SSF56112">
    <property type="entry name" value="Protein kinase-like (PK-like)"/>
    <property type="match status" value="1"/>
</dbReference>
<gene>
    <name evidence="9" type="ORF">GCM10009564_03760</name>
</gene>
<dbReference type="PROSITE" id="PS00109">
    <property type="entry name" value="PROTEIN_KINASE_TYR"/>
    <property type="match status" value="1"/>
</dbReference>
<feature type="compositionally biased region" description="Pro residues" evidence="7">
    <location>
        <begin position="326"/>
        <end position="358"/>
    </location>
</feature>
<keyword evidence="5" id="KW-0418">Kinase</keyword>
<dbReference type="PANTHER" id="PTHR43289:SF6">
    <property type="entry name" value="SERINE_THREONINE-PROTEIN KINASE NEKL-3"/>
    <property type="match status" value="1"/>
</dbReference>
<feature type="compositionally biased region" description="Low complexity" evidence="7">
    <location>
        <begin position="365"/>
        <end position="374"/>
    </location>
</feature>
<dbReference type="EC" id="2.7.11.1" evidence="1"/>
<name>A0ABN1SS98_9ACTN</name>
<dbReference type="Pfam" id="PF00069">
    <property type="entry name" value="Pkinase"/>
    <property type="match status" value="1"/>
</dbReference>
<dbReference type="InterPro" id="IPR000719">
    <property type="entry name" value="Prot_kinase_dom"/>
</dbReference>
<dbReference type="InterPro" id="IPR008266">
    <property type="entry name" value="Tyr_kinase_AS"/>
</dbReference>
<reference evidence="9 10" key="1">
    <citation type="journal article" date="2019" name="Int. J. Syst. Evol. Microbiol.">
        <title>The Global Catalogue of Microorganisms (GCM) 10K type strain sequencing project: providing services to taxonomists for standard genome sequencing and annotation.</title>
        <authorList>
            <consortium name="The Broad Institute Genomics Platform"/>
            <consortium name="The Broad Institute Genome Sequencing Center for Infectious Disease"/>
            <person name="Wu L."/>
            <person name="Ma J."/>
        </authorList>
    </citation>
    <scope>NUCLEOTIDE SEQUENCE [LARGE SCALE GENOMIC DNA]</scope>
    <source>
        <strain evidence="9 10">JCM 11269</strain>
    </source>
</reference>
<feature type="compositionally biased region" description="Low complexity" evidence="7">
    <location>
        <begin position="312"/>
        <end position="325"/>
    </location>
</feature>
<accession>A0ABN1SS98</accession>
<sequence>MRRKGVDGHGGQERMTDTSLYIGPGSAPDRYRLLRSIGRGGEAVLYLAEIELSGASEPVVIKVLDAEATLTAAEFEKISARWSEQAELLRFVHRLGVVGVREHFEGPPAHRKGAAGTPPGRSLCLVMNYVEGVDLRDWRAEHPLVTLAERREAVRYLEQLAEVLDWLHSGRGTPSGRVVVHGDLSPGNVMVDSNGQATLVDFGLSKLTAEHRTAEVWFTPGFAAPEVFEGLRTPATDRYAFGALAYFLLSGQSPAHTPEQLREQFLGLPELAALPAERRAELTAICATEAGQRPDSLVRWVAGLRTAVVSTTTAPSRQAADAAPANAPPAPSTPPVRPAPSAPPVPSTPPVPPAPPAAPVEDRVPTQPAAALAPPAQPPAPAQPPRTPVPPTPPPSHGP</sequence>
<dbReference type="PANTHER" id="PTHR43289">
    <property type="entry name" value="MITOGEN-ACTIVATED PROTEIN KINASE KINASE KINASE 20-RELATED"/>
    <property type="match status" value="1"/>
</dbReference>
<dbReference type="PROSITE" id="PS50011">
    <property type="entry name" value="PROTEIN_KINASE_DOM"/>
    <property type="match status" value="1"/>
</dbReference>
<dbReference type="Gene3D" id="1.10.510.10">
    <property type="entry name" value="Transferase(Phosphotransferase) domain 1"/>
    <property type="match status" value="1"/>
</dbReference>
<comment type="caution">
    <text evidence="9">The sequence shown here is derived from an EMBL/GenBank/DDBJ whole genome shotgun (WGS) entry which is preliminary data.</text>
</comment>
<feature type="domain" description="Protein kinase" evidence="8">
    <location>
        <begin position="31"/>
        <end position="309"/>
    </location>
</feature>
<evidence type="ECO:0000259" key="8">
    <source>
        <dbReference type="PROSITE" id="PS50011"/>
    </source>
</evidence>
<keyword evidence="10" id="KW-1185">Reference proteome</keyword>
<evidence type="ECO:0000313" key="10">
    <source>
        <dbReference type="Proteomes" id="UP001501072"/>
    </source>
</evidence>
<keyword evidence="4" id="KW-0547">Nucleotide-binding</keyword>
<organism evidence="9 10">
    <name type="scientific">Streptomyces thermogriseus</name>
    <dbReference type="NCBI Taxonomy" id="75292"/>
    <lineage>
        <taxon>Bacteria</taxon>
        <taxon>Bacillati</taxon>
        <taxon>Actinomycetota</taxon>
        <taxon>Actinomycetes</taxon>
        <taxon>Kitasatosporales</taxon>
        <taxon>Streptomycetaceae</taxon>
        <taxon>Streptomyces</taxon>
    </lineage>
</organism>
<evidence type="ECO:0000256" key="1">
    <source>
        <dbReference type="ARBA" id="ARBA00012513"/>
    </source>
</evidence>
<evidence type="ECO:0000256" key="3">
    <source>
        <dbReference type="ARBA" id="ARBA00022679"/>
    </source>
</evidence>
<dbReference type="Gene3D" id="3.30.200.20">
    <property type="entry name" value="Phosphorylase Kinase, domain 1"/>
    <property type="match status" value="1"/>
</dbReference>
<evidence type="ECO:0000256" key="7">
    <source>
        <dbReference type="SAM" id="MobiDB-lite"/>
    </source>
</evidence>
<proteinExistence type="predicted"/>
<dbReference type="EMBL" id="BAAAHU010000002">
    <property type="protein sequence ID" value="GAA1003626.1"/>
    <property type="molecule type" value="Genomic_DNA"/>
</dbReference>
<feature type="compositionally biased region" description="Basic and acidic residues" evidence="7">
    <location>
        <begin position="1"/>
        <end position="16"/>
    </location>
</feature>
<feature type="region of interest" description="Disordered" evidence="7">
    <location>
        <begin position="1"/>
        <end position="23"/>
    </location>
</feature>
<protein>
    <recommendedName>
        <fullName evidence="1">non-specific serine/threonine protein kinase</fullName>
        <ecNumber evidence="1">2.7.11.1</ecNumber>
    </recommendedName>
</protein>
<dbReference type="Proteomes" id="UP001501072">
    <property type="component" value="Unassembled WGS sequence"/>
</dbReference>
<evidence type="ECO:0000313" key="9">
    <source>
        <dbReference type="EMBL" id="GAA1003626.1"/>
    </source>
</evidence>
<evidence type="ECO:0000256" key="6">
    <source>
        <dbReference type="ARBA" id="ARBA00022840"/>
    </source>
</evidence>
<feature type="region of interest" description="Disordered" evidence="7">
    <location>
        <begin position="312"/>
        <end position="399"/>
    </location>
</feature>
<keyword evidence="3" id="KW-0808">Transferase</keyword>
<keyword evidence="2" id="KW-0723">Serine/threonine-protein kinase</keyword>
<evidence type="ECO:0000256" key="5">
    <source>
        <dbReference type="ARBA" id="ARBA00022777"/>
    </source>
</evidence>
<evidence type="ECO:0000256" key="2">
    <source>
        <dbReference type="ARBA" id="ARBA00022527"/>
    </source>
</evidence>
<dbReference type="CDD" id="cd14014">
    <property type="entry name" value="STKc_PknB_like"/>
    <property type="match status" value="1"/>
</dbReference>
<dbReference type="InterPro" id="IPR011009">
    <property type="entry name" value="Kinase-like_dom_sf"/>
</dbReference>